<keyword evidence="9 19" id="KW-0812">Transmembrane</keyword>
<evidence type="ECO:0000256" key="6">
    <source>
        <dbReference type="ARBA" id="ARBA00008392"/>
    </source>
</evidence>
<comment type="caution">
    <text evidence="21">The sequence shown here is derived from an EMBL/GenBank/DDBJ whole genome shotgun (WGS) entry which is preliminary data.</text>
</comment>
<dbReference type="Pfam" id="PF00155">
    <property type="entry name" value="Aminotran_1_2"/>
    <property type="match status" value="1"/>
</dbReference>
<dbReference type="CDD" id="cd06454">
    <property type="entry name" value="KBL_like"/>
    <property type="match status" value="1"/>
</dbReference>
<protein>
    <recommendedName>
        <fullName evidence="7">serine C-palmitoyltransferase</fullName>
        <ecNumber evidence="7">2.3.1.50</ecNumber>
    </recommendedName>
</protein>
<dbReference type="InterPro" id="IPR015424">
    <property type="entry name" value="PyrdxlP-dep_Trfase"/>
</dbReference>
<comment type="cofactor">
    <cofactor evidence="1 18">
        <name>pyridoxal 5'-phosphate</name>
        <dbReference type="ChEBI" id="CHEBI:597326"/>
    </cofactor>
</comment>
<dbReference type="InterPro" id="IPR015421">
    <property type="entry name" value="PyrdxlP-dep_Trfase_major"/>
</dbReference>
<organism evidence="21">
    <name type="scientific">Menopon gallinae</name>
    <name type="common">poultry shaft louse</name>
    <dbReference type="NCBI Taxonomy" id="328185"/>
    <lineage>
        <taxon>Eukaryota</taxon>
        <taxon>Metazoa</taxon>
        <taxon>Ecdysozoa</taxon>
        <taxon>Arthropoda</taxon>
        <taxon>Hexapoda</taxon>
        <taxon>Insecta</taxon>
        <taxon>Pterygota</taxon>
        <taxon>Neoptera</taxon>
        <taxon>Paraneoptera</taxon>
        <taxon>Psocodea</taxon>
        <taxon>Troctomorpha</taxon>
        <taxon>Phthiraptera</taxon>
        <taxon>Amblycera</taxon>
        <taxon>Menoponidae</taxon>
        <taxon>Menopon</taxon>
    </lineage>
</organism>
<evidence type="ECO:0000256" key="11">
    <source>
        <dbReference type="ARBA" id="ARBA00022898"/>
    </source>
</evidence>
<comment type="subcellular location">
    <subcellularLocation>
        <location evidence="2">Endoplasmic reticulum</location>
    </subcellularLocation>
    <subcellularLocation>
        <location evidence="3">Membrane</location>
    </subcellularLocation>
</comment>
<evidence type="ECO:0000256" key="15">
    <source>
        <dbReference type="ARBA" id="ARBA00023136"/>
    </source>
</evidence>
<evidence type="ECO:0000256" key="18">
    <source>
        <dbReference type="RuleBase" id="RU003693"/>
    </source>
</evidence>
<feature type="domain" description="Aminotransferase class I/classII large" evidence="20">
    <location>
        <begin position="195"/>
        <end position="554"/>
    </location>
</feature>
<dbReference type="PANTHER" id="PTHR13693:SF3">
    <property type="entry name" value="LD36009P"/>
    <property type="match status" value="1"/>
</dbReference>
<evidence type="ECO:0000256" key="8">
    <source>
        <dbReference type="ARBA" id="ARBA00022679"/>
    </source>
</evidence>
<dbReference type="GO" id="GO:0017059">
    <property type="term" value="C:serine palmitoyltransferase complex"/>
    <property type="evidence" value="ECO:0007669"/>
    <property type="project" value="TreeGrafter"/>
</dbReference>
<feature type="transmembrane region" description="Helical" evidence="19">
    <location>
        <begin position="99"/>
        <end position="120"/>
    </location>
</feature>
<dbReference type="GO" id="GO:0005783">
    <property type="term" value="C:endoplasmic reticulum"/>
    <property type="evidence" value="ECO:0007669"/>
    <property type="project" value="UniProtKB-SubCell"/>
</dbReference>
<evidence type="ECO:0000256" key="7">
    <source>
        <dbReference type="ARBA" id="ARBA00013220"/>
    </source>
</evidence>
<dbReference type="FunFam" id="3.40.640.10:FF:000047">
    <property type="entry name" value="serine palmitoyltransferase 2 isoform X1"/>
    <property type="match status" value="1"/>
</dbReference>
<dbReference type="GO" id="GO:0004758">
    <property type="term" value="F:serine C-palmitoyltransferase activity"/>
    <property type="evidence" value="ECO:0007669"/>
    <property type="project" value="UniProtKB-EC"/>
</dbReference>
<gene>
    <name evidence="21" type="ORF">PYX00_009025</name>
</gene>
<keyword evidence="12" id="KW-0746">Sphingolipid metabolism</keyword>
<keyword evidence="11 18" id="KW-0663">Pyridoxal phosphate</keyword>
<keyword evidence="13 19" id="KW-1133">Transmembrane helix</keyword>
<evidence type="ECO:0000256" key="9">
    <source>
        <dbReference type="ARBA" id="ARBA00022692"/>
    </source>
</evidence>
<evidence type="ECO:0000256" key="16">
    <source>
        <dbReference type="ARBA" id="ARBA00023315"/>
    </source>
</evidence>
<keyword evidence="10" id="KW-0256">Endoplasmic reticulum</keyword>
<keyword evidence="14" id="KW-0443">Lipid metabolism</keyword>
<dbReference type="InterPro" id="IPR004839">
    <property type="entry name" value="Aminotransferase_I/II_large"/>
</dbReference>
<dbReference type="GO" id="GO:0046513">
    <property type="term" value="P:ceramide biosynthetic process"/>
    <property type="evidence" value="ECO:0007669"/>
    <property type="project" value="TreeGrafter"/>
</dbReference>
<evidence type="ECO:0000256" key="14">
    <source>
        <dbReference type="ARBA" id="ARBA00023098"/>
    </source>
</evidence>
<dbReference type="PANTHER" id="PTHR13693">
    <property type="entry name" value="CLASS II AMINOTRANSFERASE/8-AMINO-7-OXONONANOATE SYNTHASE"/>
    <property type="match status" value="1"/>
</dbReference>
<dbReference type="InterPro" id="IPR050087">
    <property type="entry name" value="AON_synthase_class-II"/>
</dbReference>
<dbReference type="SUPFAM" id="SSF53383">
    <property type="entry name" value="PLP-dependent transferases"/>
    <property type="match status" value="1"/>
</dbReference>
<dbReference type="GO" id="GO:0030170">
    <property type="term" value="F:pyridoxal phosphate binding"/>
    <property type="evidence" value="ECO:0007669"/>
    <property type="project" value="InterPro"/>
</dbReference>
<sequence length="585" mass="65699">MQNEQVYGGQEEKRATFGVNMAVNGVLNRREKSISSVLLNFNCTNGMKNGYSNNVKNQNLKLHQHISQNGYVSQKESKDNQFGNAKTFKRRGNESFEDMPLYTAVMTYIGFYILGILGYLHQLLFTPKVATERHRDGYVPLYDSFEKFYMRYVYRRVRDCWNQPICSVPGAEVVLKDRVTNDYGWTFQFTGTETKCLNLGSYNYLGFAEASGPCAEAARAALLEYGASLASTVREYGTTPLHNELERTTARFLGVEDAIVFGMGFATNSLNIPSLVGKGCLVLSDEKNHASLILGLRLSGATVKVFKHNDMVYLEKVLRDSIVYGQPRTRRPWKKVLIVVEGVFSMEGSIVHLPELLAIKKKYKAYLYLDEAHSIGALGEHGRGVVDYFDCDPRDVDILMGTFTKSFGSAGGYIAGSKKLIDHLRCNSHAVYYACSMSPPVAAQILSSMKIIMGEDGTCEGARRIRQLARNTRYFRQRIREIGFITYGNEHSPVVPILVYMFSKIGAVIRKLKERKIATVGVGFPATPLMEGRIRICLSAAHTKEQLDQALEVLEEISDELGLRYSRMPKPKGPIIYGSEDEIDY</sequence>
<comment type="pathway">
    <text evidence="4">Lipid metabolism; sphingolipid metabolism.</text>
</comment>
<evidence type="ECO:0000256" key="4">
    <source>
        <dbReference type="ARBA" id="ARBA00004760"/>
    </source>
</evidence>
<evidence type="ECO:0000256" key="19">
    <source>
        <dbReference type="SAM" id="Phobius"/>
    </source>
</evidence>
<keyword evidence="8" id="KW-0808">Transferase</keyword>
<evidence type="ECO:0000256" key="12">
    <source>
        <dbReference type="ARBA" id="ARBA00022919"/>
    </source>
</evidence>
<evidence type="ECO:0000256" key="10">
    <source>
        <dbReference type="ARBA" id="ARBA00022824"/>
    </source>
</evidence>
<evidence type="ECO:0000256" key="3">
    <source>
        <dbReference type="ARBA" id="ARBA00004370"/>
    </source>
</evidence>
<dbReference type="Gene3D" id="3.90.1150.10">
    <property type="entry name" value="Aspartate Aminotransferase, domain 1"/>
    <property type="match status" value="1"/>
</dbReference>
<keyword evidence="15 19" id="KW-0472">Membrane</keyword>
<comment type="similarity">
    <text evidence="6 18">Belongs to the class-II pyridoxal-phosphate-dependent aminotransferase family.</text>
</comment>
<dbReference type="AlphaFoldDB" id="A0AAW2HA09"/>
<evidence type="ECO:0000259" key="20">
    <source>
        <dbReference type="Pfam" id="PF00155"/>
    </source>
</evidence>
<evidence type="ECO:0000256" key="5">
    <source>
        <dbReference type="ARBA" id="ARBA00004991"/>
    </source>
</evidence>
<dbReference type="GO" id="GO:0046512">
    <property type="term" value="P:sphingosine biosynthetic process"/>
    <property type="evidence" value="ECO:0007669"/>
    <property type="project" value="TreeGrafter"/>
</dbReference>
<dbReference type="EMBL" id="JARGDH010000005">
    <property type="protein sequence ID" value="KAL0266511.1"/>
    <property type="molecule type" value="Genomic_DNA"/>
</dbReference>
<comment type="pathway">
    <text evidence="5">Sphingolipid metabolism.</text>
</comment>
<proteinExistence type="inferred from homology"/>
<comment type="catalytic activity">
    <reaction evidence="17">
        <text>L-serine + hexadecanoyl-CoA + H(+) = 3-oxosphinganine + CO2 + CoA</text>
        <dbReference type="Rhea" id="RHEA:14761"/>
        <dbReference type="ChEBI" id="CHEBI:15378"/>
        <dbReference type="ChEBI" id="CHEBI:16526"/>
        <dbReference type="ChEBI" id="CHEBI:33384"/>
        <dbReference type="ChEBI" id="CHEBI:57287"/>
        <dbReference type="ChEBI" id="CHEBI:57379"/>
        <dbReference type="ChEBI" id="CHEBI:58299"/>
        <dbReference type="EC" id="2.3.1.50"/>
    </reaction>
</comment>
<dbReference type="PROSITE" id="PS00599">
    <property type="entry name" value="AA_TRANSFER_CLASS_2"/>
    <property type="match status" value="1"/>
</dbReference>
<evidence type="ECO:0000313" key="21">
    <source>
        <dbReference type="EMBL" id="KAL0266511.1"/>
    </source>
</evidence>
<reference evidence="21" key="1">
    <citation type="journal article" date="2024" name="Gigascience">
        <title>Chromosome-level genome of the poultry shaft louse Menopon gallinae provides insight into the host-switching and adaptive evolution of parasitic lice.</title>
        <authorList>
            <person name="Xu Y."/>
            <person name="Ma L."/>
            <person name="Liu S."/>
            <person name="Liang Y."/>
            <person name="Liu Q."/>
            <person name="He Z."/>
            <person name="Tian L."/>
            <person name="Duan Y."/>
            <person name="Cai W."/>
            <person name="Li H."/>
            <person name="Song F."/>
        </authorList>
    </citation>
    <scope>NUCLEOTIDE SEQUENCE</scope>
    <source>
        <strain evidence="21">Cailab_2023a</strain>
    </source>
</reference>
<dbReference type="InterPro" id="IPR001917">
    <property type="entry name" value="Aminotrans_II_pyridoxalP_BS"/>
</dbReference>
<dbReference type="GO" id="GO:0016020">
    <property type="term" value="C:membrane"/>
    <property type="evidence" value="ECO:0007669"/>
    <property type="project" value="UniProtKB-SubCell"/>
</dbReference>
<dbReference type="Gene3D" id="3.40.640.10">
    <property type="entry name" value="Type I PLP-dependent aspartate aminotransferase-like (Major domain)"/>
    <property type="match status" value="1"/>
</dbReference>
<accession>A0AAW2HA09</accession>
<evidence type="ECO:0000256" key="13">
    <source>
        <dbReference type="ARBA" id="ARBA00022989"/>
    </source>
</evidence>
<name>A0AAW2HA09_9NEOP</name>
<evidence type="ECO:0000256" key="1">
    <source>
        <dbReference type="ARBA" id="ARBA00001933"/>
    </source>
</evidence>
<keyword evidence="16" id="KW-0012">Acyltransferase</keyword>
<evidence type="ECO:0000256" key="2">
    <source>
        <dbReference type="ARBA" id="ARBA00004240"/>
    </source>
</evidence>
<dbReference type="InterPro" id="IPR015422">
    <property type="entry name" value="PyrdxlP-dep_Trfase_small"/>
</dbReference>
<dbReference type="EC" id="2.3.1.50" evidence="7"/>
<evidence type="ECO:0000256" key="17">
    <source>
        <dbReference type="ARBA" id="ARBA00048528"/>
    </source>
</evidence>